<dbReference type="InterPro" id="IPR012818">
    <property type="entry name" value="CbiE"/>
</dbReference>
<dbReference type="CDD" id="cd02440">
    <property type="entry name" value="AdoMet_MTases"/>
    <property type="match status" value="1"/>
</dbReference>
<comment type="caution">
    <text evidence="8">The sequence shown here is derived from an EMBL/GenBank/DDBJ whole genome shotgun (WGS) entry which is preliminary data.</text>
</comment>
<dbReference type="InterPro" id="IPR041698">
    <property type="entry name" value="Methyltransf_25"/>
</dbReference>
<dbReference type="PANTHER" id="PTHR43182:SF1">
    <property type="entry name" value="COBALT-PRECORRIN-7 C(5)-METHYLTRANSFERASE"/>
    <property type="match status" value="1"/>
</dbReference>
<evidence type="ECO:0000256" key="3">
    <source>
        <dbReference type="ARBA" id="ARBA00022603"/>
    </source>
</evidence>
<dbReference type="SUPFAM" id="SSF53335">
    <property type="entry name" value="S-adenosyl-L-methionine-dependent methyltransferases"/>
    <property type="match status" value="1"/>
</dbReference>
<sequence>MITVVGTGTGAPLPADVLAGAALVVGGRRHLDAAGLPADAERVVLGPLAPALDVVERHLEKAGRVVVLASGDPGFFGIVRVLAERFGPELLDVRPGVSSVAAAFARIGLPWDDAVVVSAHGRELRTAVNVCRARPKVAVLTGPGAGPAELGAALLPGPCPPGTSPADAPGGRVLVVARALGSGQERVERVTPAEAAARDWGPDVSVVLCLDETRALGGVRTVAGPPAGPAGWALDEGRFAHRDSMITKFEVRALALARLGPRLGDLVWDVGAGSGSVAVECARLGAAAVAVEKSPDGVARIRANAGAHGVDVRVVQGSAPSVLAGLDDPDAVFVGGGGRELPAVVDACARRARRTVVVAMAALDRVPAARAALTGAGFTCDGVLLQSSRLAPLPGDVTRLAATNPVFLLWGERTPASSEGVAQ</sequence>
<evidence type="ECO:0000313" key="8">
    <source>
        <dbReference type="EMBL" id="GHG66144.1"/>
    </source>
</evidence>
<dbReference type="PANTHER" id="PTHR43182">
    <property type="entry name" value="COBALT-PRECORRIN-6B C(15)-METHYLTRANSFERASE (DECARBOXYLATING)"/>
    <property type="match status" value="1"/>
</dbReference>
<dbReference type="SUPFAM" id="SSF53790">
    <property type="entry name" value="Tetrapyrrole methylase"/>
    <property type="match status" value="1"/>
</dbReference>
<dbReference type="EMBL" id="BNBF01000021">
    <property type="protein sequence ID" value="GHG66144.1"/>
    <property type="molecule type" value="Genomic_DNA"/>
</dbReference>
<evidence type="ECO:0000256" key="5">
    <source>
        <dbReference type="ARBA" id="ARBA00022691"/>
    </source>
</evidence>
<dbReference type="InterPro" id="IPR014776">
    <property type="entry name" value="4pyrrole_Mease_sub2"/>
</dbReference>
<gene>
    <name evidence="8" type="ORF">GCM10018980_58240</name>
</gene>
<dbReference type="Gene3D" id="3.30.950.10">
    <property type="entry name" value="Methyltransferase, Cobalt-precorrin-4 Transmethylase, Domain 2"/>
    <property type="match status" value="1"/>
</dbReference>
<dbReference type="InterPro" id="IPR000878">
    <property type="entry name" value="4pyrrol_Mease"/>
</dbReference>
<feature type="domain" description="Tetrapyrrole methylase" evidence="6">
    <location>
        <begin position="1"/>
        <end position="194"/>
    </location>
</feature>
<accession>A0A919F131</accession>
<keyword evidence="4" id="KW-0808">Transferase</keyword>
<dbReference type="Gene3D" id="3.40.50.150">
    <property type="entry name" value="Vaccinia Virus protein VP39"/>
    <property type="match status" value="1"/>
</dbReference>
<reference evidence="9" key="1">
    <citation type="journal article" date="2019" name="Int. J. Syst. Evol. Microbiol.">
        <title>The Global Catalogue of Microorganisms (GCM) 10K type strain sequencing project: providing services to taxonomists for standard genome sequencing and annotation.</title>
        <authorList>
            <consortium name="The Broad Institute Genomics Platform"/>
            <consortium name="The Broad Institute Genome Sequencing Center for Infectious Disease"/>
            <person name="Wu L."/>
            <person name="Ma J."/>
        </authorList>
    </citation>
    <scope>NUCLEOTIDE SEQUENCE [LARGE SCALE GENOMIC DNA]</scope>
    <source>
        <strain evidence="9">JCM 4253</strain>
    </source>
</reference>
<dbReference type="InterPro" id="IPR014777">
    <property type="entry name" value="4pyrrole_Mease_sub1"/>
</dbReference>
<evidence type="ECO:0000313" key="9">
    <source>
        <dbReference type="Proteomes" id="UP000619355"/>
    </source>
</evidence>
<keyword evidence="2" id="KW-0169">Cobalamin biosynthesis</keyword>
<keyword evidence="9" id="KW-1185">Reference proteome</keyword>
<dbReference type="InterPro" id="IPR035996">
    <property type="entry name" value="4pyrrol_Methylase_sf"/>
</dbReference>
<dbReference type="CDD" id="cd11644">
    <property type="entry name" value="Precorrin-6Y-MT"/>
    <property type="match status" value="1"/>
</dbReference>
<dbReference type="Pfam" id="PF00590">
    <property type="entry name" value="TP_methylase"/>
    <property type="match status" value="1"/>
</dbReference>
<feature type="domain" description="Methyltransferase" evidence="7">
    <location>
        <begin position="267"/>
        <end position="334"/>
    </location>
</feature>
<dbReference type="InterPro" id="IPR006365">
    <property type="entry name" value="Cbl_synth_CobL"/>
</dbReference>
<evidence type="ECO:0000256" key="2">
    <source>
        <dbReference type="ARBA" id="ARBA00022573"/>
    </source>
</evidence>
<dbReference type="Proteomes" id="UP000619355">
    <property type="component" value="Unassembled WGS sequence"/>
</dbReference>
<keyword evidence="3" id="KW-0489">Methyltransferase</keyword>
<dbReference type="NCBIfam" id="TIGR02467">
    <property type="entry name" value="CbiE"/>
    <property type="match status" value="1"/>
</dbReference>
<dbReference type="GO" id="GO:0009236">
    <property type="term" value="P:cobalamin biosynthetic process"/>
    <property type="evidence" value="ECO:0007669"/>
    <property type="project" value="UniProtKB-KW"/>
</dbReference>
<dbReference type="NCBIfam" id="TIGR02469">
    <property type="entry name" value="CbiT"/>
    <property type="match status" value="1"/>
</dbReference>
<comment type="pathway">
    <text evidence="1">Cofactor biosynthesis; adenosylcobalamin biosynthesis.</text>
</comment>
<dbReference type="Pfam" id="PF13649">
    <property type="entry name" value="Methyltransf_25"/>
    <property type="match status" value="1"/>
</dbReference>
<name>A0A919F131_9ACTN</name>
<dbReference type="AlphaFoldDB" id="A0A919F131"/>
<evidence type="ECO:0000256" key="1">
    <source>
        <dbReference type="ARBA" id="ARBA00004953"/>
    </source>
</evidence>
<dbReference type="InterPro" id="IPR050714">
    <property type="entry name" value="Cobalamin_biosynth_MTase"/>
</dbReference>
<keyword evidence="5" id="KW-0949">S-adenosyl-L-methionine</keyword>
<evidence type="ECO:0000256" key="4">
    <source>
        <dbReference type="ARBA" id="ARBA00022679"/>
    </source>
</evidence>
<dbReference type="GO" id="GO:0008276">
    <property type="term" value="F:protein methyltransferase activity"/>
    <property type="evidence" value="ECO:0007669"/>
    <property type="project" value="InterPro"/>
</dbReference>
<dbReference type="GO" id="GO:0032259">
    <property type="term" value="P:methylation"/>
    <property type="evidence" value="ECO:0007669"/>
    <property type="project" value="UniProtKB-KW"/>
</dbReference>
<proteinExistence type="predicted"/>
<organism evidence="8 9">
    <name type="scientific">Streptomyces capoamus</name>
    <dbReference type="NCBI Taxonomy" id="68183"/>
    <lineage>
        <taxon>Bacteria</taxon>
        <taxon>Bacillati</taxon>
        <taxon>Actinomycetota</taxon>
        <taxon>Actinomycetes</taxon>
        <taxon>Kitasatosporales</taxon>
        <taxon>Streptomycetaceae</taxon>
        <taxon>Streptomyces</taxon>
    </lineage>
</organism>
<evidence type="ECO:0000259" key="7">
    <source>
        <dbReference type="Pfam" id="PF13649"/>
    </source>
</evidence>
<dbReference type="PIRSF" id="PIRSF036428">
    <property type="entry name" value="CobL"/>
    <property type="match status" value="1"/>
</dbReference>
<dbReference type="InterPro" id="IPR014008">
    <property type="entry name" value="Cbl_synth_MTase_CbiT"/>
</dbReference>
<evidence type="ECO:0000259" key="6">
    <source>
        <dbReference type="Pfam" id="PF00590"/>
    </source>
</evidence>
<dbReference type="Gene3D" id="3.40.1010.10">
    <property type="entry name" value="Cobalt-precorrin-4 Transmethylase, Domain 1"/>
    <property type="match status" value="1"/>
</dbReference>
<protein>
    <submittedName>
        <fullName evidence="8">Precorrin-6y C5,15-methyltransferase subunit CbiE</fullName>
    </submittedName>
</protein>
<dbReference type="RefSeq" id="WP_189985157.1">
    <property type="nucleotide sequence ID" value="NZ_BNBF01000021.1"/>
</dbReference>
<dbReference type="InterPro" id="IPR029063">
    <property type="entry name" value="SAM-dependent_MTases_sf"/>
</dbReference>